<protein>
    <submittedName>
        <fullName evidence="1">Uncharacterized protein</fullName>
    </submittedName>
</protein>
<gene>
    <name evidence="1" type="ORF">nbrc107696_40870</name>
</gene>
<evidence type="ECO:0000313" key="1">
    <source>
        <dbReference type="EMBL" id="GEE03641.1"/>
    </source>
</evidence>
<keyword evidence="2" id="KW-1185">Reference proteome</keyword>
<comment type="caution">
    <text evidence="1">The sequence shown here is derived from an EMBL/GenBank/DDBJ whole genome shotgun (WGS) entry which is preliminary data.</text>
</comment>
<sequence length="201" mass="20590">MSGAAVMMTVLACGSGDEGTATTAASPASLCDGAATAGPVAVPTDDVTMAAGEAHFTTTLDDGTTTCVSVTPRPGSEPGEWDVSSDEREFEFNSGDAKAGLIVTIKDDSDDTDDDFPSTLPGVFPDAFVGIQTNGVYFPDGFHTQCTVTVTALSADLVSAGFRCADIEAMTDGPFTENAPATPSTAKKLVKAEGWFVARKN</sequence>
<accession>A0A7I9VEQ3</accession>
<dbReference type="AlphaFoldDB" id="A0A7I9VEQ3"/>
<name>A0A7I9VEQ3_9ACTN</name>
<proteinExistence type="predicted"/>
<organism evidence="1 2">
    <name type="scientific">Gordonia spumicola</name>
    <dbReference type="NCBI Taxonomy" id="589161"/>
    <lineage>
        <taxon>Bacteria</taxon>
        <taxon>Bacillati</taxon>
        <taxon>Actinomycetota</taxon>
        <taxon>Actinomycetes</taxon>
        <taxon>Mycobacteriales</taxon>
        <taxon>Gordoniaceae</taxon>
        <taxon>Gordonia</taxon>
    </lineage>
</organism>
<evidence type="ECO:0000313" key="2">
    <source>
        <dbReference type="Proteomes" id="UP000444960"/>
    </source>
</evidence>
<reference evidence="2" key="1">
    <citation type="submission" date="2019-06" db="EMBL/GenBank/DDBJ databases">
        <title>Gordonia isolated from sludge of a wastewater treatment plant.</title>
        <authorList>
            <person name="Tamura T."/>
            <person name="Aoyama K."/>
            <person name="Kang Y."/>
            <person name="Saito S."/>
            <person name="Akiyama N."/>
            <person name="Yazawa K."/>
            <person name="Gonoi T."/>
            <person name="Mikami Y."/>
        </authorList>
    </citation>
    <scope>NUCLEOTIDE SEQUENCE [LARGE SCALE GENOMIC DNA]</scope>
    <source>
        <strain evidence="2">NBRC 107696</strain>
    </source>
</reference>
<dbReference type="Proteomes" id="UP000444960">
    <property type="component" value="Unassembled WGS sequence"/>
</dbReference>
<dbReference type="EMBL" id="BJOV01000005">
    <property type="protein sequence ID" value="GEE03641.1"/>
    <property type="molecule type" value="Genomic_DNA"/>
</dbReference>